<evidence type="ECO:0000313" key="1">
    <source>
        <dbReference type="EMBL" id="KGY08218.1"/>
    </source>
</evidence>
<protein>
    <submittedName>
        <fullName evidence="1">Lysyl-tRNA synthetase</fullName>
    </submittedName>
</protein>
<name>A0A0A5JJU3_PHOS4</name>
<keyword evidence="1" id="KW-0436">Ligase</keyword>
<dbReference type="Pfam" id="PF20090">
    <property type="entry name" value="DUF6482"/>
    <property type="match status" value="1"/>
</dbReference>
<dbReference type="AlphaFoldDB" id="A0A0A5JJU3"/>
<dbReference type="InterPro" id="IPR045508">
    <property type="entry name" value="DUF6482"/>
</dbReference>
<sequence>MNMTQLDKWIHGYHKDSYQPPKVFVISCSDLSQYLLAVEYKHKLEPLKVNDEPIHFESLERVKEELTRLGVERAYLRLHNAYDECGSTDGPLYHDIELSLVTH</sequence>
<gene>
    <name evidence="1" type="ORF">NM06_12170</name>
</gene>
<dbReference type="GO" id="GO:0004812">
    <property type="term" value="F:aminoacyl-tRNA ligase activity"/>
    <property type="evidence" value="ECO:0007669"/>
    <property type="project" value="UniProtKB-KW"/>
</dbReference>
<proteinExistence type="predicted"/>
<reference evidence="1 2" key="1">
    <citation type="submission" date="2014-10" db="EMBL/GenBank/DDBJ databases">
        <title>Genome sequencing of Vibrio sinaloensis T08.</title>
        <authorList>
            <person name="Chan K.-G."/>
            <person name="Mohamad N.I."/>
        </authorList>
    </citation>
    <scope>NUCLEOTIDE SEQUENCE [LARGE SCALE GENOMIC DNA]</scope>
    <source>
        <strain evidence="1 2">T08</strain>
    </source>
</reference>
<dbReference type="Proteomes" id="UP000030451">
    <property type="component" value="Unassembled WGS sequence"/>
</dbReference>
<accession>A0A0A5JJU3</accession>
<dbReference type="EMBL" id="JRWP01000026">
    <property type="protein sequence ID" value="KGY08218.1"/>
    <property type="molecule type" value="Genomic_DNA"/>
</dbReference>
<evidence type="ECO:0000313" key="2">
    <source>
        <dbReference type="Proteomes" id="UP000030451"/>
    </source>
</evidence>
<comment type="caution">
    <text evidence="1">The sequence shown here is derived from an EMBL/GenBank/DDBJ whole genome shotgun (WGS) entry which is preliminary data.</text>
</comment>
<dbReference type="OrthoDB" id="5917296at2"/>
<organism evidence="1 2">
    <name type="scientific">Photobacterium sp. (strain ATCC 43367)</name>
    <dbReference type="NCBI Taxonomy" id="379097"/>
    <lineage>
        <taxon>Bacteria</taxon>
        <taxon>Pseudomonadati</taxon>
        <taxon>Pseudomonadota</taxon>
        <taxon>Gammaproteobacteria</taxon>
        <taxon>Vibrionales</taxon>
        <taxon>Vibrionaceae</taxon>
        <taxon>Vibrio</taxon>
        <taxon>Vibrio oreintalis group</taxon>
    </lineage>
</organism>
<dbReference type="RefSeq" id="WP_038191253.1">
    <property type="nucleotide sequence ID" value="NZ_JRWP01000026.1"/>
</dbReference>
<keyword evidence="1" id="KW-0030">Aminoacyl-tRNA synthetase</keyword>